<dbReference type="EC" id="2.6.1.-" evidence="1"/>
<feature type="domain" description="Aminotransferase class I/classII large" evidence="2">
    <location>
        <begin position="46"/>
        <end position="364"/>
    </location>
</feature>
<dbReference type="PANTHER" id="PTHR43510">
    <property type="entry name" value="AMINOTRANSFERASE FUNCTION, HYPOTHETICAL (EUROFUNG)"/>
    <property type="match status" value="1"/>
</dbReference>
<keyword evidence="1 3" id="KW-0032">Aminotransferase</keyword>
<dbReference type="PROSITE" id="PS00105">
    <property type="entry name" value="AA_TRANSFER_CLASS_1"/>
    <property type="match status" value="1"/>
</dbReference>
<organism evidence="3 4">
    <name type="scientific">Modestobacter caceresii</name>
    <dbReference type="NCBI Taxonomy" id="1522368"/>
    <lineage>
        <taxon>Bacteria</taxon>
        <taxon>Bacillati</taxon>
        <taxon>Actinomycetota</taxon>
        <taxon>Actinomycetes</taxon>
        <taxon>Geodermatophilales</taxon>
        <taxon>Geodermatophilaceae</taxon>
        <taxon>Modestobacter</taxon>
    </lineage>
</organism>
<dbReference type="Gene3D" id="3.40.640.10">
    <property type="entry name" value="Type I PLP-dependent aspartate aminotransferase-like (Major domain)"/>
    <property type="match status" value="1"/>
</dbReference>
<dbReference type="InterPro" id="IPR015422">
    <property type="entry name" value="PyrdxlP-dep_Trfase_small"/>
</dbReference>
<dbReference type="GO" id="GO:0030170">
    <property type="term" value="F:pyridoxal phosphate binding"/>
    <property type="evidence" value="ECO:0007669"/>
    <property type="project" value="InterPro"/>
</dbReference>
<protein>
    <recommendedName>
        <fullName evidence="1">Aminotransferase</fullName>
        <ecNumber evidence="1">2.6.1.-</ecNumber>
    </recommendedName>
</protein>
<dbReference type="GO" id="GO:0008483">
    <property type="term" value="F:transaminase activity"/>
    <property type="evidence" value="ECO:0007669"/>
    <property type="project" value="UniProtKB-KW"/>
</dbReference>
<comment type="cofactor">
    <cofactor evidence="1">
        <name>pyridoxal 5'-phosphate</name>
        <dbReference type="ChEBI" id="CHEBI:597326"/>
    </cofactor>
</comment>
<comment type="caution">
    <text evidence="3">The sequence shown here is derived from an EMBL/GenBank/DDBJ whole genome shotgun (WGS) entry which is preliminary data.</text>
</comment>
<keyword evidence="4" id="KW-1185">Reference proteome</keyword>
<dbReference type="InterPro" id="IPR015424">
    <property type="entry name" value="PyrdxlP-dep_Trfase"/>
</dbReference>
<name>A0A098Y3P6_9ACTN</name>
<dbReference type="STRING" id="1522368.IN07_19370"/>
<gene>
    <name evidence="3" type="ORF">IN07_19370</name>
</gene>
<dbReference type="InterPro" id="IPR004838">
    <property type="entry name" value="NHTrfase_class1_PyrdxlP-BS"/>
</dbReference>
<dbReference type="EMBL" id="JPMX01000091">
    <property type="protein sequence ID" value="KGH45109.1"/>
    <property type="molecule type" value="Genomic_DNA"/>
</dbReference>
<dbReference type="AlphaFoldDB" id="A0A098Y3P6"/>
<evidence type="ECO:0000313" key="3">
    <source>
        <dbReference type="EMBL" id="KGH45109.1"/>
    </source>
</evidence>
<comment type="similarity">
    <text evidence="1">Belongs to the class-I pyridoxal-phosphate-dependent aminotransferase family.</text>
</comment>
<dbReference type="InterPro" id="IPR004839">
    <property type="entry name" value="Aminotransferase_I/II_large"/>
</dbReference>
<evidence type="ECO:0000256" key="1">
    <source>
        <dbReference type="RuleBase" id="RU000481"/>
    </source>
</evidence>
<dbReference type="Proteomes" id="UP000029713">
    <property type="component" value="Unassembled WGS sequence"/>
</dbReference>
<evidence type="ECO:0000313" key="4">
    <source>
        <dbReference type="Proteomes" id="UP000029713"/>
    </source>
</evidence>
<dbReference type="PANTHER" id="PTHR43510:SF1">
    <property type="entry name" value="AMINOTRANSFERASE FUNCTION, HYPOTHETICAL (EUROFUNG)"/>
    <property type="match status" value="1"/>
</dbReference>
<dbReference type="Pfam" id="PF00155">
    <property type="entry name" value="Aminotran_1_2"/>
    <property type="match status" value="1"/>
</dbReference>
<dbReference type="Gene3D" id="3.90.1150.10">
    <property type="entry name" value="Aspartate Aminotransferase, domain 1"/>
    <property type="match status" value="1"/>
</dbReference>
<reference evidence="3 4" key="1">
    <citation type="submission" date="2014-07" db="EMBL/GenBank/DDBJ databases">
        <title>Biosystematic studies on Modestobacter strains isolated from extreme hyper-arid desert soil and from historic building.</title>
        <authorList>
            <person name="Bukarasam K."/>
            <person name="Bull A."/>
            <person name="Girard G."/>
            <person name="van Wezel G."/>
            <person name="Goodfellow M."/>
        </authorList>
    </citation>
    <scope>NUCLEOTIDE SEQUENCE [LARGE SCALE GENOMIC DNA]</scope>
    <source>
        <strain evidence="3 4">KNN45-2b</strain>
    </source>
</reference>
<accession>A0A098Y3P6</accession>
<dbReference type="SUPFAM" id="SSF53383">
    <property type="entry name" value="PLP-dependent transferases"/>
    <property type="match status" value="1"/>
</dbReference>
<dbReference type="InterPro" id="IPR015421">
    <property type="entry name" value="PyrdxlP-dep_Trfase_major"/>
</dbReference>
<keyword evidence="1 3" id="KW-0808">Transferase</keyword>
<dbReference type="CDD" id="cd00609">
    <property type="entry name" value="AAT_like"/>
    <property type="match status" value="1"/>
</dbReference>
<sequence>MESMATFATSPMSSLVDAPVRYDLAASTTPALRVGDLVDPDALADMTLGYGSSPGDAELRALIGAEAGVDAGQVLLTVGAIEGMFLLAQDRLGPGDAVVLASPCFPPARSIPEGLGARVDVVAMRFGDGYRLPMDAVADALTPKTRLVSVASPQNPSGVRLTEGELHGLLTAVEERAPEAVVLVDETYRQSTYGNAPVPASAAALSPRVVTCGSVSKAHGAPGLRLGWLTTTDADLYERLRNAKHLTTIACSAPAEFLAVQLLRRSKEVLAPRAALLQRALTELQQWVRDQPVEFVRPDGGALCCLRLPRDRVPDAAVPDFYSRLAQNDARVAPGSWFGDEDRVFRLGFGHLPPAEFTEALARLADALLPDRGKSS</sequence>
<proteinExistence type="inferred from homology"/>
<evidence type="ECO:0000259" key="2">
    <source>
        <dbReference type="Pfam" id="PF00155"/>
    </source>
</evidence>